<dbReference type="AlphaFoldDB" id="A0A935TDW3"/>
<name>A0A935TDW3_9PROT</name>
<sequence>MNCPNCHSEDVRRSRRSGPREGIALRLKHQAPYRCQHCATRFIAREDAATALQRQLSFADYLGLRGWSRRFFSDRVILGGLTSLLLLLVIGVFFSVAVGWINPFTLLARNV</sequence>
<feature type="transmembrane region" description="Helical" evidence="1">
    <location>
        <begin position="76"/>
        <end position="101"/>
    </location>
</feature>
<organism evidence="2 3">
    <name type="scientific">Candidatus Accumulibacter affinis</name>
    <dbReference type="NCBI Taxonomy" id="2954384"/>
    <lineage>
        <taxon>Bacteria</taxon>
        <taxon>Pseudomonadati</taxon>
        <taxon>Pseudomonadota</taxon>
        <taxon>Betaproteobacteria</taxon>
        <taxon>Candidatus Accumulibacter</taxon>
    </lineage>
</organism>
<dbReference type="EMBL" id="JADJOT010000010">
    <property type="protein sequence ID" value="MBK7955608.1"/>
    <property type="molecule type" value="Genomic_DNA"/>
</dbReference>
<evidence type="ECO:0000313" key="2">
    <source>
        <dbReference type="EMBL" id="MBK7955608.1"/>
    </source>
</evidence>
<reference evidence="2 3" key="1">
    <citation type="submission" date="2020-10" db="EMBL/GenBank/DDBJ databases">
        <title>Connecting structure to function with the recovery of over 1000 high-quality activated sludge metagenome-assembled genomes encoding full-length rRNA genes using long-read sequencing.</title>
        <authorList>
            <person name="Singleton C.M."/>
            <person name="Petriglieri F."/>
            <person name="Kristensen J.M."/>
            <person name="Kirkegaard R.H."/>
            <person name="Michaelsen T.Y."/>
            <person name="Andersen M.H."/>
            <person name="Karst S.M."/>
            <person name="Dueholm M.S."/>
            <person name="Nielsen P.H."/>
            <person name="Albertsen M."/>
        </authorList>
    </citation>
    <scope>NUCLEOTIDE SEQUENCE [LARGE SCALE GENOMIC DNA]</scope>
    <source>
        <strain evidence="2">Fred_18-Q3-R57-64_BAT3C.720</strain>
    </source>
</reference>
<keyword evidence="1" id="KW-0472">Membrane</keyword>
<comment type="caution">
    <text evidence="2">The sequence shown here is derived from an EMBL/GenBank/DDBJ whole genome shotgun (WGS) entry which is preliminary data.</text>
</comment>
<evidence type="ECO:0000313" key="3">
    <source>
        <dbReference type="Proteomes" id="UP000706151"/>
    </source>
</evidence>
<gene>
    <name evidence="2" type="ORF">IPK02_17545</name>
</gene>
<keyword evidence="1" id="KW-0812">Transmembrane</keyword>
<proteinExistence type="predicted"/>
<dbReference type="Proteomes" id="UP000706151">
    <property type="component" value="Unassembled WGS sequence"/>
</dbReference>
<protein>
    <submittedName>
        <fullName evidence="2">Uncharacterized protein</fullName>
    </submittedName>
</protein>
<keyword evidence="1" id="KW-1133">Transmembrane helix</keyword>
<evidence type="ECO:0000256" key="1">
    <source>
        <dbReference type="SAM" id="Phobius"/>
    </source>
</evidence>
<accession>A0A935TDW3</accession>